<comment type="caution">
    <text evidence="2">The sequence shown here is derived from an EMBL/GenBank/DDBJ whole genome shotgun (WGS) entry which is preliminary data.</text>
</comment>
<keyword evidence="3" id="KW-1185">Reference proteome</keyword>
<keyword evidence="1" id="KW-0732">Signal</keyword>
<gene>
    <name evidence="2" type="ORF">DL240_05010</name>
</gene>
<accession>A0A328C6Q3</accession>
<evidence type="ECO:0000256" key="1">
    <source>
        <dbReference type="SAM" id="SignalP"/>
    </source>
</evidence>
<proteinExistence type="predicted"/>
<dbReference type="OrthoDB" id="5505881at2"/>
<organism evidence="2 3">
    <name type="scientific">Lujinxingia litoralis</name>
    <dbReference type="NCBI Taxonomy" id="2211119"/>
    <lineage>
        <taxon>Bacteria</taxon>
        <taxon>Deltaproteobacteria</taxon>
        <taxon>Bradymonadales</taxon>
        <taxon>Lujinxingiaceae</taxon>
        <taxon>Lujinxingia</taxon>
    </lineage>
</organism>
<reference evidence="2 3" key="1">
    <citation type="submission" date="2018-05" db="EMBL/GenBank/DDBJ databases">
        <title>Lujinxingia marina gen. nov. sp. nov., a new facultative anaerobic member of the class Deltaproteobacteria, and proposal of Lujinxingaceae fam. nov.</title>
        <authorList>
            <person name="Li C.-M."/>
        </authorList>
    </citation>
    <scope>NUCLEOTIDE SEQUENCE [LARGE SCALE GENOMIC DNA]</scope>
    <source>
        <strain evidence="2 3">B210</strain>
    </source>
</reference>
<evidence type="ECO:0000313" key="3">
    <source>
        <dbReference type="Proteomes" id="UP000249169"/>
    </source>
</evidence>
<evidence type="ECO:0000313" key="2">
    <source>
        <dbReference type="EMBL" id="RAL23523.1"/>
    </source>
</evidence>
<dbReference type="EMBL" id="QHKO01000002">
    <property type="protein sequence ID" value="RAL23523.1"/>
    <property type="molecule type" value="Genomic_DNA"/>
</dbReference>
<dbReference type="RefSeq" id="WP_111728781.1">
    <property type="nucleotide sequence ID" value="NZ_QHKO01000002.1"/>
</dbReference>
<dbReference type="AlphaFoldDB" id="A0A328C6Q3"/>
<feature type="signal peptide" evidence="1">
    <location>
        <begin position="1"/>
        <end position="21"/>
    </location>
</feature>
<sequence length="182" mass="19255">MFLRTHKGIALVALASLSQMACYNTYTISNQELAKLESSVEPVEVVEVLADCQPTGQASLEGMDGEALAQVDAEPNAEATATDAGAQDPNCVVVPVSTVNALSVLTTDGTRERVTPFNFVMDDVQLVSPEYDLLIELDNVAGAEVREFSTWKTVATIAGVSLVAIGTFVGISVLAPDEQSFE</sequence>
<feature type="chain" id="PRO_5016304450" evidence="1">
    <location>
        <begin position="22"/>
        <end position="182"/>
    </location>
</feature>
<name>A0A328C6Q3_9DELT</name>
<dbReference type="Proteomes" id="UP000249169">
    <property type="component" value="Unassembled WGS sequence"/>
</dbReference>
<protein>
    <submittedName>
        <fullName evidence="2">Uncharacterized protein</fullName>
    </submittedName>
</protein>